<dbReference type="RefSeq" id="WP_065256221.1">
    <property type="nucleotide sequence ID" value="NZ_LZDR01000066.1"/>
</dbReference>
<evidence type="ECO:0000256" key="1">
    <source>
        <dbReference type="SAM" id="MobiDB-lite"/>
    </source>
</evidence>
<comment type="caution">
    <text evidence="2">The sequence shown here is derived from an EMBL/GenBank/DDBJ whole genome shotgun (WGS) entry which is preliminary data.</text>
</comment>
<sequence length="105" mass="11926">MTKKDKLKAKLQGDISTFVFSDLVTLLSQFGYEMHERAGSRVIFIHVDDDSDRIHLHKPHPENTIKGGALKAVKAYLSEKGYFDEPQTEPINEPKLDKEPSDDDL</sequence>
<protein>
    <recommendedName>
        <fullName evidence="4">HicA</fullName>
    </recommendedName>
</protein>
<dbReference type="InterPro" id="IPR012933">
    <property type="entry name" value="HicA_mRNA_interferase"/>
</dbReference>
<dbReference type="EMBL" id="LZMS01000120">
    <property type="protein sequence ID" value="OBX59034.1"/>
    <property type="molecule type" value="Genomic_DNA"/>
</dbReference>
<gene>
    <name evidence="2" type="ORF">A9309_12110</name>
</gene>
<dbReference type="OrthoDB" id="5690048at2"/>
<accession>A0A1B8PV88</accession>
<reference evidence="2 3" key="1">
    <citation type="submission" date="2016-06" db="EMBL/GenBank/DDBJ databases">
        <title>Draft genome of Moraxella lacunata CCUG 57757A.</title>
        <authorList>
            <person name="Salva-Serra F."/>
            <person name="Engstrom-Jakobsson H."/>
            <person name="Thorell K."/>
            <person name="Gonzales-Siles L."/>
            <person name="Karlsson R."/>
            <person name="Boulund F."/>
            <person name="Engstrand L."/>
            <person name="Kristiansson E."/>
            <person name="Moore E."/>
        </authorList>
    </citation>
    <scope>NUCLEOTIDE SEQUENCE [LARGE SCALE GENOMIC DNA]</scope>
    <source>
        <strain evidence="2 3">CCUG 57757A</strain>
    </source>
</reference>
<evidence type="ECO:0000313" key="2">
    <source>
        <dbReference type="EMBL" id="OBX59034.1"/>
    </source>
</evidence>
<dbReference type="GO" id="GO:0003729">
    <property type="term" value="F:mRNA binding"/>
    <property type="evidence" value="ECO:0007669"/>
    <property type="project" value="InterPro"/>
</dbReference>
<dbReference type="Proteomes" id="UP000092607">
    <property type="component" value="Unassembled WGS sequence"/>
</dbReference>
<proteinExistence type="predicted"/>
<evidence type="ECO:0008006" key="4">
    <source>
        <dbReference type="Google" id="ProtNLM"/>
    </source>
</evidence>
<evidence type="ECO:0000313" key="3">
    <source>
        <dbReference type="Proteomes" id="UP000092607"/>
    </source>
</evidence>
<organism evidence="2 3">
    <name type="scientific">Moraxella lacunata</name>
    <dbReference type="NCBI Taxonomy" id="477"/>
    <lineage>
        <taxon>Bacteria</taxon>
        <taxon>Pseudomonadati</taxon>
        <taxon>Pseudomonadota</taxon>
        <taxon>Gammaproteobacteria</taxon>
        <taxon>Moraxellales</taxon>
        <taxon>Moraxellaceae</taxon>
        <taxon>Moraxella</taxon>
    </lineage>
</organism>
<name>A0A1B8PV88_MORLA</name>
<dbReference type="AlphaFoldDB" id="A0A1B8PV88"/>
<dbReference type="Pfam" id="PF07927">
    <property type="entry name" value="HicA_toxin"/>
    <property type="match status" value="1"/>
</dbReference>
<feature type="region of interest" description="Disordered" evidence="1">
    <location>
        <begin position="82"/>
        <end position="105"/>
    </location>
</feature>